<protein>
    <recommendedName>
        <fullName evidence="8">High affinity methionine permease</fullName>
    </recommendedName>
</protein>
<comment type="subcellular location">
    <subcellularLocation>
        <location evidence="1">Membrane</location>
        <topology evidence="1">Multi-pass membrane protein</topology>
    </subcellularLocation>
</comment>
<dbReference type="InterPro" id="IPR002293">
    <property type="entry name" value="AA/rel_permease1"/>
</dbReference>
<organism evidence="6 7">
    <name type="scientific">Marasmiellus scandens</name>
    <dbReference type="NCBI Taxonomy" id="2682957"/>
    <lineage>
        <taxon>Eukaryota</taxon>
        <taxon>Fungi</taxon>
        <taxon>Dikarya</taxon>
        <taxon>Basidiomycota</taxon>
        <taxon>Agaricomycotina</taxon>
        <taxon>Agaricomycetes</taxon>
        <taxon>Agaricomycetidae</taxon>
        <taxon>Agaricales</taxon>
        <taxon>Marasmiineae</taxon>
        <taxon>Omphalotaceae</taxon>
        <taxon>Marasmiellus</taxon>
    </lineage>
</organism>
<sequence length="263" mass="28349">MSVRDSKSSDPEKDLDFISRTKGEVYSESVLSHELVNGAPEETISPLGYHVDWISVIFLNVSKMIGTGVFSTPAAILIGVGSVGLSLVFWVIGFLFAAASLTVYLEYTAYFPHRSGAEVAYLEKAYPRPRFLLPTTFAVQAVLLSFSSSNAIVLAQYLLAAGDVEQTTWRVRGLAVGAFTFIILLCIISTKWSLRISNLIGIVKVITLVFVAITGLVVLGGHTRVEDPHVNFKNAFSGTSNSANGLANALVKVNFAYAGFEAS</sequence>
<evidence type="ECO:0000256" key="5">
    <source>
        <dbReference type="SAM" id="Phobius"/>
    </source>
</evidence>
<feature type="transmembrane region" description="Helical" evidence="5">
    <location>
        <begin position="196"/>
        <end position="219"/>
    </location>
</feature>
<evidence type="ECO:0000313" key="7">
    <source>
        <dbReference type="Proteomes" id="UP001498398"/>
    </source>
</evidence>
<keyword evidence="2 5" id="KW-0812">Transmembrane</keyword>
<feature type="transmembrane region" description="Helical" evidence="5">
    <location>
        <begin position="53"/>
        <end position="80"/>
    </location>
</feature>
<dbReference type="PANTHER" id="PTHR11785">
    <property type="entry name" value="AMINO ACID TRANSPORTER"/>
    <property type="match status" value="1"/>
</dbReference>
<gene>
    <name evidence="6" type="ORF">VKT23_010049</name>
</gene>
<keyword evidence="7" id="KW-1185">Reference proteome</keyword>
<feature type="transmembrane region" description="Helical" evidence="5">
    <location>
        <begin position="87"/>
        <end position="105"/>
    </location>
</feature>
<evidence type="ECO:0000256" key="1">
    <source>
        <dbReference type="ARBA" id="ARBA00004141"/>
    </source>
</evidence>
<evidence type="ECO:0008006" key="8">
    <source>
        <dbReference type="Google" id="ProtNLM"/>
    </source>
</evidence>
<dbReference type="Pfam" id="PF13520">
    <property type="entry name" value="AA_permease_2"/>
    <property type="match status" value="1"/>
</dbReference>
<name>A0ABR1JIS0_9AGAR</name>
<dbReference type="Proteomes" id="UP001498398">
    <property type="component" value="Unassembled WGS sequence"/>
</dbReference>
<evidence type="ECO:0000256" key="4">
    <source>
        <dbReference type="ARBA" id="ARBA00023136"/>
    </source>
</evidence>
<reference evidence="6 7" key="1">
    <citation type="submission" date="2024-01" db="EMBL/GenBank/DDBJ databases">
        <title>A draft genome for the cacao thread blight pathogen Marasmiellus scandens.</title>
        <authorList>
            <person name="Baruah I.K."/>
            <person name="Leung J."/>
            <person name="Bukari Y."/>
            <person name="Amoako-Attah I."/>
            <person name="Meinhardt L.W."/>
            <person name="Bailey B.A."/>
            <person name="Cohen S.P."/>
        </authorList>
    </citation>
    <scope>NUCLEOTIDE SEQUENCE [LARGE SCALE GENOMIC DNA]</scope>
    <source>
        <strain evidence="6 7">GH-19</strain>
    </source>
</reference>
<feature type="transmembrane region" description="Helical" evidence="5">
    <location>
        <begin position="171"/>
        <end position="190"/>
    </location>
</feature>
<evidence type="ECO:0000313" key="6">
    <source>
        <dbReference type="EMBL" id="KAK7458141.1"/>
    </source>
</evidence>
<dbReference type="InterPro" id="IPR050598">
    <property type="entry name" value="AminoAcid_Transporter"/>
</dbReference>
<dbReference type="PANTHER" id="PTHR11785:SF353">
    <property type="entry name" value="METHIONINE TRANSPORTER (EUROFUNG)"/>
    <property type="match status" value="1"/>
</dbReference>
<accession>A0ABR1JIS0</accession>
<feature type="transmembrane region" description="Helical" evidence="5">
    <location>
        <begin position="137"/>
        <end position="159"/>
    </location>
</feature>
<evidence type="ECO:0000256" key="2">
    <source>
        <dbReference type="ARBA" id="ARBA00022692"/>
    </source>
</evidence>
<comment type="caution">
    <text evidence="6">The sequence shown here is derived from an EMBL/GenBank/DDBJ whole genome shotgun (WGS) entry which is preliminary data.</text>
</comment>
<keyword evidence="3 5" id="KW-1133">Transmembrane helix</keyword>
<evidence type="ECO:0000256" key="3">
    <source>
        <dbReference type="ARBA" id="ARBA00022989"/>
    </source>
</evidence>
<dbReference type="Gene3D" id="1.20.1740.10">
    <property type="entry name" value="Amino acid/polyamine transporter I"/>
    <property type="match status" value="1"/>
</dbReference>
<dbReference type="EMBL" id="JBANRG010000018">
    <property type="protein sequence ID" value="KAK7458141.1"/>
    <property type="molecule type" value="Genomic_DNA"/>
</dbReference>
<keyword evidence="4 5" id="KW-0472">Membrane</keyword>
<proteinExistence type="predicted"/>